<proteinExistence type="predicted"/>
<sequence length="129" mass="14656">MKSTYPLKHGKTNAFPITIVDVEEKVQLEEASMKGDKFKEEKVESKNEAAQASQDNNVLVEKDLAIDKILRKELISNFEEKVQAELFLDSAQEKLQEEFAIEDLSMVFHEVKPELPEAHITPLRKGQSG</sequence>
<evidence type="ECO:0000256" key="1">
    <source>
        <dbReference type="SAM" id="MobiDB-lite"/>
    </source>
</evidence>
<accession>A0A218X6S1</accession>
<dbReference type="AlphaFoldDB" id="A0A218X6S1"/>
<protein>
    <submittedName>
        <fullName evidence="2">Uncharacterized protein</fullName>
    </submittedName>
</protein>
<organism evidence="2 3">
    <name type="scientific">Punica granatum</name>
    <name type="common">Pomegranate</name>
    <dbReference type="NCBI Taxonomy" id="22663"/>
    <lineage>
        <taxon>Eukaryota</taxon>
        <taxon>Viridiplantae</taxon>
        <taxon>Streptophyta</taxon>
        <taxon>Embryophyta</taxon>
        <taxon>Tracheophyta</taxon>
        <taxon>Spermatophyta</taxon>
        <taxon>Magnoliopsida</taxon>
        <taxon>eudicotyledons</taxon>
        <taxon>Gunneridae</taxon>
        <taxon>Pentapetalae</taxon>
        <taxon>rosids</taxon>
        <taxon>malvids</taxon>
        <taxon>Myrtales</taxon>
        <taxon>Lythraceae</taxon>
        <taxon>Punica</taxon>
    </lineage>
</organism>
<reference evidence="3" key="1">
    <citation type="journal article" date="2017" name="Plant J.">
        <title>The pomegranate (Punica granatum L.) genome and the genomics of punicalagin biosynthesis.</title>
        <authorList>
            <person name="Qin G."/>
            <person name="Xu C."/>
            <person name="Ming R."/>
            <person name="Tang H."/>
            <person name="Guyot R."/>
            <person name="Kramer E.M."/>
            <person name="Hu Y."/>
            <person name="Yi X."/>
            <person name="Qi Y."/>
            <person name="Xu X."/>
            <person name="Gao Z."/>
            <person name="Pan H."/>
            <person name="Jian J."/>
            <person name="Tian Y."/>
            <person name="Yue Z."/>
            <person name="Xu Y."/>
        </authorList>
    </citation>
    <scope>NUCLEOTIDE SEQUENCE [LARGE SCALE GENOMIC DNA]</scope>
    <source>
        <strain evidence="3">cv. Dabenzi</strain>
    </source>
</reference>
<feature type="compositionally biased region" description="Basic and acidic residues" evidence="1">
    <location>
        <begin position="33"/>
        <end position="47"/>
    </location>
</feature>
<feature type="region of interest" description="Disordered" evidence="1">
    <location>
        <begin position="33"/>
        <end position="54"/>
    </location>
</feature>
<dbReference type="Proteomes" id="UP000197138">
    <property type="component" value="Unassembled WGS sequence"/>
</dbReference>
<comment type="caution">
    <text evidence="2">The sequence shown here is derived from an EMBL/GenBank/DDBJ whole genome shotgun (WGS) entry which is preliminary data.</text>
</comment>
<evidence type="ECO:0000313" key="2">
    <source>
        <dbReference type="EMBL" id="OWM80072.1"/>
    </source>
</evidence>
<dbReference type="EMBL" id="MTKT01002370">
    <property type="protein sequence ID" value="OWM80072.1"/>
    <property type="molecule type" value="Genomic_DNA"/>
</dbReference>
<evidence type="ECO:0000313" key="3">
    <source>
        <dbReference type="Proteomes" id="UP000197138"/>
    </source>
</evidence>
<gene>
    <name evidence="2" type="ORF">CDL15_Pgr010050</name>
</gene>
<name>A0A218X6S1_PUNGR</name>